<dbReference type="GO" id="GO:0043220">
    <property type="term" value="C:Schmidt-Lanterman incisure"/>
    <property type="evidence" value="ECO:0007669"/>
    <property type="project" value="InterPro"/>
</dbReference>
<dbReference type="GO" id="GO:0032290">
    <property type="term" value="P:peripheral nervous system myelin formation"/>
    <property type="evidence" value="ECO:0007669"/>
    <property type="project" value="TreeGrafter"/>
</dbReference>
<keyword evidence="1" id="KW-1133">Transmembrane helix</keyword>
<feature type="non-terminal residue" evidence="2">
    <location>
        <position position="1"/>
    </location>
</feature>
<evidence type="ECO:0000256" key="1">
    <source>
        <dbReference type="SAM" id="Phobius"/>
    </source>
</evidence>
<dbReference type="PANTHER" id="PTHR35974">
    <property type="entry name" value="NONCOMPACT MYELIN-ASSOCIATED PROTEIN"/>
    <property type="match status" value="1"/>
</dbReference>
<gene>
    <name evidence="2" type="ORF">UY3_14861</name>
</gene>
<dbReference type="GO" id="GO:0019911">
    <property type="term" value="F:structural constituent of myelin sheath"/>
    <property type="evidence" value="ECO:0007669"/>
    <property type="project" value="InterPro"/>
</dbReference>
<organism evidence="2 3">
    <name type="scientific">Chelonia mydas</name>
    <name type="common">Green sea-turtle</name>
    <name type="synonym">Chelonia agassizi</name>
    <dbReference type="NCBI Taxonomy" id="8469"/>
    <lineage>
        <taxon>Eukaryota</taxon>
        <taxon>Metazoa</taxon>
        <taxon>Chordata</taxon>
        <taxon>Craniata</taxon>
        <taxon>Vertebrata</taxon>
        <taxon>Euteleostomi</taxon>
        <taxon>Archelosauria</taxon>
        <taxon>Testudinata</taxon>
        <taxon>Testudines</taxon>
        <taxon>Cryptodira</taxon>
        <taxon>Durocryptodira</taxon>
        <taxon>Americhelydia</taxon>
        <taxon>Chelonioidea</taxon>
        <taxon>Cheloniidae</taxon>
        <taxon>Chelonia</taxon>
    </lineage>
</organism>
<accession>M7AY79</accession>
<keyword evidence="3" id="KW-1185">Reference proteome</keyword>
<dbReference type="GO" id="GO:0033270">
    <property type="term" value="C:paranode region of axon"/>
    <property type="evidence" value="ECO:0007669"/>
    <property type="project" value="InterPro"/>
</dbReference>
<name>M7AY79_CHEMY</name>
<proteinExistence type="predicted"/>
<dbReference type="eggNOG" id="ENOG502S4WJ">
    <property type="taxonomic scope" value="Eukaryota"/>
</dbReference>
<feature type="transmembrane region" description="Helical" evidence="1">
    <location>
        <begin position="6"/>
        <end position="26"/>
    </location>
</feature>
<keyword evidence="1" id="KW-0472">Membrane</keyword>
<dbReference type="EMBL" id="KB565342">
    <property type="protein sequence ID" value="EMP28045.1"/>
    <property type="molecule type" value="Genomic_DNA"/>
</dbReference>
<dbReference type="GO" id="GO:0005886">
    <property type="term" value="C:plasma membrane"/>
    <property type="evidence" value="ECO:0007669"/>
    <property type="project" value="InterPro"/>
</dbReference>
<dbReference type="GO" id="GO:0031641">
    <property type="term" value="P:regulation of myelination"/>
    <property type="evidence" value="ECO:0007669"/>
    <property type="project" value="InterPro"/>
</dbReference>
<protein>
    <recommendedName>
        <fullName evidence="4">Noncompact myelin-associated protein</fullName>
    </recommendedName>
</protein>
<evidence type="ECO:0000313" key="2">
    <source>
        <dbReference type="EMBL" id="EMP28045.1"/>
    </source>
</evidence>
<dbReference type="PANTHER" id="PTHR35974:SF1">
    <property type="entry name" value="NONCOMPACT MYELIN-ASSOCIATED PROTEIN"/>
    <property type="match status" value="1"/>
</dbReference>
<dbReference type="Proteomes" id="UP000031443">
    <property type="component" value="Unassembled WGS sequence"/>
</dbReference>
<evidence type="ECO:0000313" key="3">
    <source>
        <dbReference type="Proteomes" id="UP000031443"/>
    </source>
</evidence>
<dbReference type="AlphaFoldDB" id="M7AY79"/>
<evidence type="ECO:0008006" key="4">
    <source>
        <dbReference type="Google" id="ProtNLM"/>
    </source>
</evidence>
<reference evidence="3" key="1">
    <citation type="journal article" date="2013" name="Nat. Genet.">
        <title>The draft genomes of soft-shell turtle and green sea turtle yield insights into the development and evolution of the turtle-specific body plan.</title>
        <authorList>
            <person name="Wang Z."/>
            <person name="Pascual-Anaya J."/>
            <person name="Zadissa A."/>
            <person name="Li W."/>
            <person name="Niimura Y."/>
            <person name="Huang Z."/>
            <person name="Li C."/>
            <person name="White S."/>
            <person name="Xiong Z."/>
            <person name="Fang D."/>
            <person name="Wang B."/>
            <person name="Ming Y."/>
            <person name="Chen Y."/>
            <person name="Zheng Y."/>
            <person name="Kuraku S."/>
            <person name="Pignatelli M."/>
            <person name="Herrero J."/>
            <person name="Beal K."/>
            <person name="Nozawa M."/>
            <person name="Li Q."/>
            <person name="Wang J."/>
            <person name="Zhang H."/>
            <person name="Yu L."/>
            <person name="Shigenobu S."/>
            <person name="Wang J."/>
            <person name="Liu J."/>
            <person name="Flicek P."/>
            <person name="Searle S."/>
            <person name="Wang J."/>
            <person name="Kuratani S."/>
            <person name="Yin Y."/>
            <person name="Aken B."/>
            <person name="Zhang G."/>
            <person name="Irie N."/>
        </authorList>
    </citation>
    <scope>NUCLEOTIDE SEQUENCE [LARGE SCALE GENOMIC DNA]</scope>
</reference>
<dbReference type="InterPro" id="IPR038940">
    <property type="entry name" value="NCMAP"/>
</dbReference>
<sequence>SGAIVAAIVVGVIIIFTVVLLMLKMYNRRMREKRELEPTSIKAKIPPAFGQNSNNANRPKTVAIIPVDIHMQNR</sequence>
<keyword evidence="1" id="KW-0812">Transmembrane</keyword>